<accession>A0ABT0BED6</accession>
<protein>
    <submittedName>
        <fullName evidence="2">DUF5694 domain-containing protein</fullName>
    </submittedName>
</protein>
<keyword evidence="1" id="KW-0732">Signal</keyword>
<feature type="signal peptide" evidence="1">
    <location>
        <begin position="1"/>
        <end position="18"/>
    </location>
</feature>
<proteinExistence type="predicted"/>
<dbReference type="Pfam" id="PF18950">
    <property type="entry name" value="DUF5694"/>
    <property type="match status" value="1"/>
</dbReference>
<evidence type="ECO:0000313" key="3">
    <source>
        <dbReference type="Proteomes" id="UP001162881"/>
    </source>
</evidence>
<evidence type="ECO:0000256" key="1">
    <source>
        <dbReference type="SAM" id="SignalP"/>
    </source>
</evidence>
<dbReference type="RefSeq" id="WP_244021044.1">
    <property type="nucleotide sequence ID" value="NZ_JALHLF010000042.1"/>
</dbReference>
<sequence length="361" mass="38925">MSAAAGLLGLSTALAASAQDYRPPFDPSAHKGPTVGTPNRVLVLGMAHLSGLPEDVALGPALEPLLARLAAWKPEAIVTEDVSGLQCDALRRNPARYAETVRTYCWDPAEAGAALGLDVPAANAEAERTLAHWPAVVQAAERRRLVALFLAAGERGSALVQWLRLSPAERRAGDGLTAPLAAYLRAFAARRNETTQLSAVLAARLGLERIWSVDDHSADTPDPADPAELKAYGAAIEAAWDNPATRARQAQGARYEKALSAPGGLLAYIRALNDPAQGDVVFRSDFGAALAEPSPQRFGRQYLGYWETRNLRMVANIREILEYRPGTRLLAVVGASHKPYYEAYLNQMHDVRLVDAQKVLR</sequence>
<gene>
    <name evidence="2" type="ORF">MTR62_11645</name>
</gene>
<keyword evidence="3" id="KW-1185">Reference proteome</keyword>
<dbReference type="EMBL" id="JALHLF010000042">
    <property type="protein sequence ID" value="MCJ2183338.1"/>
    <property type="molecule type" value="Genomic_DNA"/>
</dbReference>
<comment type="caution">
    <text evidence="2">The sequence shown here is derived from an EMBL/GenBank/DDBJ whole genome shotgun (WGS) entry which is preliminary data.</text>
</comment>
<evidence type="ECO:0000313" key="2">
    <source>
        <dbReference type="EMBL" id="MCJ2183338.1"/>
    </source>
</evidence>
<name>A0ABT0BED6_9SPHN</name>
<dbReference type="InterPro" id="IPR043749">
    <property type="entry name" value="DUF5694"/>
</dbReference>
<organism evidence="2 3">
    <name type="scientific">Novosphingobium organovorum</name>
    <dbReference type="NCBI Taxonomy" id="2930092"/>
    <lineage>
        <taxon>Bacteria</taxon>
        <taxon>Pseudomonadati</taxon>
        <taxon>Pseudomonadota</taxon>
        <taxon>Alphaproteobacteria</taxon>
        <taxon>Sphingomonadales</taxon>
        <taxon>Sphingomonadaceae</taxon>
        <taxon>Novosphingobium</taxon>
    </lineage>
</organism>
<dbReference type="Proteomes" id="UP001162881">
    <property type="component" value="Unassembled WGS sequence"/>
</dbReference>
<reference evidence="2" key="1">
    <citation type="submission" date="2022-03" db="EMBL/GenBank/DDBJ databases">
        <title>Identification of a novel bacterium isolated from mangrove sediments.</title>
        <authorList>
            <person name="Pan X."/>
        </authorList>
    </citation>
    <scope>NUCLEOTIDE SEQUENCE</scope>
    <source>
        <strain evidence="2">B1949</strain>
    </source>
</reference>
<feature type="chain" id="PRO_5046427587" evidence="1">
    <location>
        <begin position="19"/>
        <end position="361"/>
    </location>
</feature>